<dbReference type="PROSITE" id="PS52016">
    <property type="entry name" value="TONB_DEPENDENT_REC_3"/>
    <property type="match status" value="1"/>
</dbReference>
<dbReference type="GO" id="GO:0009279">
    <property type="term" value="C:cell outer membrane"/>
    <property type="evidence" value="ECO:0007669"/>
    <property type="project" value="UniProtKB-SubCell"/>
</dbReference>
<dbReference type="Proteomes" id="UP000192796">
    <property type="component" value="Unassembled WGS sequence"/>
</dbReference>
<keyword evidence="3 7" id="KW-1134">Transmembrane beta strand</keyword>
<gene>
    <name evidence="9" type="ORF">A3860_05225</name>
</gene>
<evidence type="ECO:0000256" key="4">
    <source>
        <dbReference type="ARBA" id="ARBA00022692"/>
    </source>
</evidence>
<name>A0A1V9FS57_9BACT</name>
<evidence type="ECO:0000256" key="7">
    <source>
        <dbReference type="PROSITE-ProRule" id="PRU01360"/>
    </source>
</evidence>
<evidence type="ECO:0000256" key="6">
    <source>
        <dbReference type="ARBA" id="ARBA00023237"/>
    </source>
</evidence>
<organism evidence="9 10">
    <name type="scientific">Niastella vici</name>
    <dbReference type="NCBI Taxonomy" id="1703345"/>
    <lineage>
        <taxon>Bacteria</taxon>
        <taxon>Pseudomonadati</taxon>
        <taxon>Bacteroidota</taxon>
        <taxon>Chitinophagia</taxon>
        <taxon>Chitinophagales</taxon>
        <taxon>Chitinophagaceae</taxon>
        <taxon>Niastella</taxon>
    </lineage>
</organism>
<keyword evidence="6 7" id="KW-0998">Cell outer membrane</keyword>
<dbReference type="EMBL" id="LVYD01000058">
    <property type="protein sequence ID" value="OQP61121.1"/>
    <property type="molecule type" value="Genomic_DNA"/>
</dbReference>
<comment type="similarity">
    <text evidence="7">Belongs to the TonB-dependent receptor family.</text>
</comment>
<evidence type="ECO:0000259" key="8">
    <source>
        <dbReference type="SMART" id="SM00965"/>
    </source>
</evidence>
<dbReference type="Gene3D" id="2.40.170.20">
    <property type="entry name" value="TonB-dependent receptor, beta-barrel domain"/>
    <property type="match status" value="1"/>
</dbReference>
<dbReference type="InterPro" id="IPR023997">
    <property type="entry name" value="TonB-dep_OMP_SusC/RagA_CS"/>
</dbReference>
<evidence type="ECO:0000256" key="5">
    <source>
        <dbReference type="ARBA" id="ARBA00023136"/>
    </source>
</evidence>
<dbReference type="InterPro" id="IPR039426">
    <property type="entry name" value="TonB-dep_rcpt-like"/>
</dbReference>
<dbReference type="STRING" id="1703345.A3860_05225"/>
<dbReference type="Pfam" id="PF07715">
    <property type="entry name" value="Plug"/>
    <property type="match status" value="1"/>
</dbReference>
<evidence type="ECO:0000256" key="2">
    <source>
        <dbReference type="ARBA" id="ARBA00022448"/>
    </source>
</evidence>
<dbReference type="InterPro" id="IPR023996">
    <property type="entry name" value="TonB-dep_OMP_SusC/RagA"/>
</dbReference>
<dbReference type="SUPFAM" id="SSF49464">
    <property type="entry name" value="Carboxypeptidase regulatory domain-like"/>
    <property type="match status" value="1"/>
</dbReference>
<dbReference type="InterPro" id="IPR011662">
    <property type="entry name" value="Secretin/TonB_short_N"/>
</dbReference>
<dbReference type="NCBIfam" id="TIGR04057">
    <property type="entry name" value="SusC_RagA_signa"/>
    <property type="match status" value="1"/>
</dbReference>
<evidence type="ECO:0000256" key="3">
    <source>
        <dbReference type="ARBA" id="ARBA00022452"/>
    </source>
</evidence>
<dbReference type="AlphaFoldDB" id="A0A1V9FS57"/>
<keyword evidence="4 7" id="KW-0812">Transmembrane</keyword>
<proteinExistence type="inferred from homology"/>
<dbReference type="NCBIfam" id="TIGR04056">
    <property type="entry name" value="OMP_RagA_SusC"/>
    <property type="match status" value="1"/>
</dbReference>
<sequence>MFLKALFVSKPASIFRYARESGGDASKLLRIMKITAILLLVTALQVSANGFSQSITLSVKDASLESVFKEIRKQSGYNFLFSYDELDKAMPVTIQVKEATLEEVLTKCFTNQPLSYSIVDKVVIVKKREEVADHAISNRSLFIDIKGIISNEKGEPVIATVTIKGTDISVTSNTKGEFVLKGVNENAVLVITGVNLETREIKVDGKINLEISVKTKVKEEKEVIVTAYGIEKSTKELGYSAVKVSGEDINRANPGNLLMGLTGRVSGLNISQQSSGMNPQMRVLLRGIRSISESTNNLPLFILNGAPLSFGSDQVSASLVMDFVNNINPVDIEDVTVLKGANGTALYGPEGVNGVIIITTKKGNKGSPSINFRNHTSFQKLDFRYVTFQTQFGSGTGGVDQFGNGVYDPMGFNGWGPAYNGQLVPIGFEDENGDIQRVPYSYTKDRFHFFSVAKQVQNSLSITQADSKSDFYLGLNYANQSGLIPKDVQNRASILLNTARQVGKLNVRTNIAYTRTNGNYGAPQSTVLSLPAHIRITHYKDYVNDHWSDQNHYPMNGENPYANIDRVRAKTTENALFGNLTFTVKPNNWLTLIARPGINYSGYYEKETAAPINFSDFAKMFGGGFRRKDWLASVKEKMVSTTALNSDFLVSTLHNTGNLLIRTSTGATIRENYTKSIRAAALSLAAPVFNLDFNSLPPGVEERAVLSRFYSLFGTGTIGYKDRIFLEITGRNDWDSKLAKIARNKNFYYGANTSVVLTEVIPSLSKINWLTSARIRASVTRTANMNIEPYQAERLFTLTAPFPYNSLLSYNLLRGGYPNPMLKPEKIISLEYGGNFSLLKDRIVFDVAYYRQQNNGLILKVNNGWLSTAPTIDNAGKFANFGWEFDLKLNPVFKLPNSMSFTAEGRFSFNNNKVLELSPVYDGRLQATETAGMPGAAMTARTGHSAYEYEVFDWLRDPSGRVIVDRVTGMPSVDRSHPVVTGRSLPKYTAAVNFNFSWKKFTLTALAEYRGGNQVFAAQQQNMIKNGLHPLTTLNGRQRFVFPNSVVDNGSGHYTENTDVLVSSAGQEFYALVAQANIHFLNSADFWKIREIAISYEIPFKSKWAKKVGFNFYIRDPFSFYPKSNISGDPLLIRGPGDRPYQTIQSNLSGAYSEVGRLPGTVLCGFITNISF</sequence>
<dbReference type="Gene3D" id="2.170.130.10">
    <property type="entry name" value="TonB-dependent receptor, plug domain"/>
    <property type="match status" value="1"/>
</dbReference>
<feature type="domain" description="Secretin/TonB short N-terminal" evidence="8">
    <location>
        <begin position="79"/>
        <end position="128"/>
    </location>
</feature>
<dbReference type="InterPro" id="IPR012910">
    <property type="entry name" value="Plug_dom"/>
</dbReference>
<dbReference type="Pfam" id="PF07660">
    <property type="entry name" value="STN"/>
    <property type="match status" value="1"/>
</dbReference>
<keyword evidence="5 7" id="KW-0472">Membrane</keyword>
<dbReference type="SUPFAM" id="SSF56935">
    <property type="entry name" value="Porins"/>
    <property type="match status" value="1"/>
</dbReference>
<keyword evidence="10" id="KW-1185">Reference proteome</keyword>
<protein>
    <recommendedName>
        <fullName evidence="8">Secretin/TonB short N-terminal domain-containing protein</fullName>
    </recommendedName>
</protein>
<comment type="caution">
    <text evidence="9">The sequence shown here is derived from an EMBL/GenBank/DDBJ whole genome shotgun (WGS) entry which is preliminary data.</text>
</comment>
<dbReference type="InterPro" id="IPR008969">
    <property type="entry name" value="CarboxyPept-like_regulatory"/>
</dbReference>
<evidence type="ECO:0000256" key="1">
    <source>
        <dbReference type="ARBA" id="ARBA00004571"/>
    </source>
</evidence>
<comment type="subcellular location">
    <subcellularLocation>
        <location evidence="1 7">Cell outer membrane</location>
        <topology evidence="1 7">Multi-pass membrane protein</topology>
    </subcellularLocation>
</comment>
<dbReference type="SMART" id="SM00965">
    <property type="entry name" value="STN"/>
    <property type="match status" value="1"/>
</dbReference>
<accession>A0A1V9FS57</accession>
<evidence type="ECO:0000313" key="10">
    <source>
        <dbReference type="Proteomes" id="UP000192796"/>
    </source>
</evidence>
<keyword evidence="2 7" id="KW-0813">Transport</keyword>
<reference evidence="9 10" key="1">
    <citation type="submission" date="2016-03" db="EMBL/GenBank/DDBJ databases">
        <title>Niastella vici sp. nov., isolated from farmland soil.</title>
        <authorList>
            <person name="Chen L."/>
            <person name="Wang D."/>
            <person name="Yang S."/>
            <person name="Wang G."/>
        </authorList>
    </citation>
    <scope>NUCLEOTIDE SEQUENCE [LARGE SCALE GENOMIC DNA]</scope>
    <source>
        <strain evidence="9 10">DJ57</strain>
    </source>
</reference>
<dbReference type="InterPro" id="IPR037066">
    <property type="entry name" value="Plug_dom_sf"/>
</dbReference>
<evidence type="ECO:0000313" key="9">
    <source>
        <dbReference type="EMBL" id="OQP61121.1"/>
    </source>
</evidence>
<dbReference type="InterPro" id="IPR036942">
    <property type="entry name" value="Beta-barrel_TonB_sf"/>
</dbReference>